<evidence type="ECO:0008006" key="3">
    <source>
        <dbReference type="Google" id="ProtNLM"/>
    </source>
</evidence>
<gene>
    <name evidence="1" type="ORF">DBW97_04300</name>
</gene>
<organism evidence="1 2">
    <name type="scientific">SAR86 cluster bacterium</name>
    <dbReference type="NCBI Taxonomy" id="2030880"/>
    <lineage>
        <taxon>Bacteria</taxon>
        <taxon>Pseudomonadati</taxon>
        <taxon>Pseudomonadota</taxon>
        <taxon>Gammaproteobacteria</taxon>
        <taxon>SAR86 cluster</taxon>
    </lineage>
</organism>
<accession>A0A368BKC8</accession>
<sequence>MSKYSNIVRFSVKSDFEKEFLTIMNNGPTFKGQESSFLVRTNDREFGNIEFIAVGIWSSEESLANARHDMVNFLDTFRHMLVEMPQTGITDPRSGPIVVE</sequence>
<protein>
    <recommendedName>
        <fullName evidence="3">ABM domain-containing protein</fullName>
    </recommendedName>
</protein>
<dbReference type="EMBL" id="QOPD01000007">
    <property type="protein sequence ID" value="RCL37763.1"/>
    <property type="molecule type" value="Genomic_DNA"/>
</dbReference>
<name>A0A368BKC8_9GAMM</name>
<reference evidence="1 2" key="1">
    <citation type="journal article" date="2018" name="Microbiome">
        <title>Fine metagenomic profile of the Mediterranean stratified and mixed water columns revealed by assembly and recruitment.</title>
        <authorList>
            <person name="Haro-Moreno J.M."/>
            <person name="Lopez-Perez M."/>
            <person name="De La Torre J.R."/>
            <person name="Picazo A."/>
            <person name="Camacho A."/>
            <person name="Rodriguez-Valera F."/>
        </authorList>
    </citation>
    <scope>NUCLEOTIDE SEQUENCE [LARGE SCALE GENOMIC DNA]</scope>
    <source>
        <strain evidence="1">MED-G83</strain>
    </source>
</reference>
<proteinExistence type="predicted"/>
<evidence type="ECO:0000313" key="1">
    <source>
        <dbReference type="EMBL" id="RCL37763.1"/>
    </source>
</evidence>
<evidence type="ECO:0000313" key="2">
    <source>
        <dbReference type="Proteomes" id="UP000252147"/>
    </source>
</evidence>
<dbReference type="Proteomes" id="UP000252147">
    <property type="component" value="Unassembled WGS sequence"/>
</dbReference>
<comment type="caution">
    <text evidence="1">The sequence shown here is derived from an EMBL/GenBank/DDBJ whole genome shotgun (WGS) entry which is preliminary data.</text>
</comment>
<dbReference type="AlphaFoldDB" id="A0A368BKC8"/>